<keyword evidence="4" id="KW-1185">Reference proteome</keyword>
<sequence>MNRNRINQVVSPEAKNDVFPPANGKYRWGLLEFALCDGAYRWYNYQNTKNLFAQEHVKGTWYIRDPRTGDFADFDWNRRTALEPDEEVPVAELNLVEYVSLDPQIPKSLDKFGQLVTGFNCYGQPLAPRNEAGELVFPCSTDLVPLFPMNLHSKDQDFLYDEYGVPVTPVSANGQAILPSDKHGMPIFPTDDAGNIVWPVDDQQLPYPPLNYRGVPFVKFDVNGFPIVPYDDKGLQLVMFDAQGVPIRLSEFQTKYTKSEAYRWGGGECPPHIAMPLNDLKAAGLIPDPKNPISSYLPEYLEALKLPTPPKLGGDQINQGSAPDRFHLQYHFISNQWQLEIERKKAERERLRREEYEEQVAGQLEEEERKKRLAHLLKGTPSTFSTATGDSAPASIHLSAADKQALAVKLHEERLKAEKLKFLQSLEAKAEAAKPKEQEVKDQQESAGHVGIKKLVEEQMKAETGNSEESLQLDKKKQLQEALKAKAQAEPRNVRRYLSGTGEETYESSDDEARPKKMMPKSYKMLLQAELLAPGARKSSSKTNKEEKEHQKKHRREKKHRAKKDRRRRSRSHSRRRRDSSCSSSTSSSSETRSSRRRRKASPEEHRARPSTSKEAADAVGHDKRESYARRQKTPDYASKRDETSMIGMPGVDKTEKKEAEFMDEEERVRQKLLAKVAEQKAAAEKKKLDDLPNIPVAAVHPQLPDHAEPTFHLTTDGTGDDDDDVQIINSGGGEEEPVAMLKRVGDRYLNQMSTFLAEMRRERQLMEGERRKFEKLLESSKKRSGSDSEPEPTSRRVVDESRRRSNDNATTIHVNPLVLQRQNLSSRDQ</sequence>
<name>A0AA36D2A2_9BILA</name>
<evidence type="ECO:0000313" key="3">
    <source>
        <dbReference type="EMBL" id="CAJ0578755.1"/>
    </source>
</evidence>
<feature type="non-terminal residue" evidence="3">
    <location>
        <position position="830"/>
    </location>
</feature>
<dbReference type="AlphaFoldDB" id="A0AA36D2A2"/>
<feature type="compositionally biased region" description="Polar residues" evidence="2">
    <location>
        <begin position="821"/>
        <end position="830"/>
    </location>
</feature>
<comment type="caution">
    <text evidence="3">The sequence shown here is derived from an EMBL/GenBank/DDBJ whole genome shotgun (WGS) entry which is preliminary data.</text>
</comment>
<evidence type="ECO:0000313" key="4">
    <source>
        <dbReference type="Proteomes" id="UP001177023"/>
    </source>
</evidence>
<accession>A0AA36D2A2</accession>
<feature type="region of interest" description="Disordered" evidence="2">
    <location>
        <begin position="431"/>
        <end position="664"/>
    </location>
</feature>
<evidence type="ECO:0000256" key="1">
    <source>
        <dbReference type="SAM" id="Coils"/>
    </source>
</evidence>
<proteinExistence type="predicted"/>
<keyword evidence="1" id="KW-0175">Coiled coil</keyword>
<feature type="compositionally biased region" description="Basic residues" evidence="2">
    <location>
        <begin position="551"/>
        <end position="578"/>
    </location>
</feature>
<dbReference type="EMBL" id="CATQJA010002654">
    <property type="protein sequence ID" value="CAJ0578755.1"/>
    <property type="molecule type" value="Genomic_DNA"/>
</dbReference>
<feature type="compositionally biased region" description="Basic and acidic residues" evidence="2">
    <location>
        <begin position="431"/>
        <end position="444"/>
    </location>
</feature>
<protein>
    <submittedName>
        <fullName evidence="3">Uncharacterized protein</fullName>
    </submittedName>
</protein>
<feature type="compositionally biased region" description="Basic and acidic residues" evidence="2">
    <location>
        <begin position="615"/>
        <end position="629"/>
    </location>
</feature>
<feature type="compositionally biased region" description="Low complexity" evidence="2">
    <location>
        <begin position="581"/>
        <end position="592"/>
    </location>
</feature>
<feature type="coiled-coil region" evidence="1">
    <location>
        <begin position="334"/>
        <end position="373"/>
    </location>
</feature>
<reference evidence="3" key="1">
    <citation type="submission" date="2023-06" db="EMBL/GenBank/DDBJ databases">
        <authorList>
            <person name="Delattre M."/>
        </authorList>
    </citation>
    <scope>NUCLEOTIDE SEQUENCE</scope>
    <source>
        <strain evidence="3">AF72</strain>
    </source>
</reference>
<feature type="compositionally biased region" description="Basic and acidic residues" evidence="2">
    <location>
        <begin position="472"/>
        <end position="493"/>
    </location>
</feature>
<dbReference type="Proteomes" id="UP001177023">
    <property type="component" value="Unassembled WGS sequence"/>
</dbReference>
<evidence type="ECO:0000256" key="2">
    <source>
        <dbReference type="SAM" id="MobiDB-lite"/>
    </source>
</evidence>
<gene>
    <name evidence="3" type="ORF">MSPICULIGERA_LOCUS16996</name>
</gene>
<feature type="region of interest" description="Disordered" evidence="2">
    <location>
        <begin position="768"/>
        <end position="830"/>
    </location>
</feature>
<organism evidence="3 4">
    <name type="scientific">Mesorhabditis spiculigera</name>
    <dbReference type="NCBI Taxonomy" id="96644"/>
    <lineage>
        <taxon>Eukaryota</taxon>
        <taxon>Metazoa</taxon>
        <taxon>Ecdysozoa</taxon>
        <taxon>Nematoda</taxon>
        <taxon>Chromadorea</taxon>
        <taxon>Rhabditida</taxon>
        <taxon>Rhabditina</taxon>
        <taxon>Rhabditomorpha</taxon>
        <taxon>Rhabditoidea</taxon>
        <taxon>Rhabditidae</taxon>
        <taxon>Mesorhabditinae</taxon>
        <taxon>Mesorhabditis</taxon>
    </lineage>
</organism>
<feature type="compositionally biased region" description="Basic and acidic residues" evidence="2">
    <location>
        <begin position="768"/>
        <end position="807"/>
    </location>
</feature>